<proteinExistence type="inferred from homology"/>
<keyword evidence="10" id="KW-0969">Cilium</keyword>
<keyword evidence="8 9" id="KW-0804">Transcription</keyword>
<dbReference type="GO" id="GO:0005737">
    <property type="term" value="C:cytoplasm"/>
    <property type="evidence" value="ECO:0007669"/>
    <property type="project" value="UniProtKB-SubCell"/>
</dbReference>
<dbReference type="GO" id="GO:0003677">
    <property type="term" value="F:DNA binding"/>
    <property type="evidence" value="ECO:0007669"/>
    <property type="project" value="UniProtKB-KW"/>
</dbReference>
<evidence type="ECO:0000313" key="11">
    <source>
        <dbReference type="Proteomes" id="UP000297839"/>
    </source>
</evidence>
<evidence type="ECO:0000256" key="7">
    <source>
        <dbReference type="ARBA" id="ARBA00023159"/>
    </source>
</evidence>
<evidence type="ECO:0000256" key="1">
    <source>
        <dbReference type="ARBA" id="ARBA00022490"/>
    </source>
</evidence>
<keyword evidence="1 9" id="KW-0963">Cytoplasm</keyword>
<dbReference type="GO" id="GO:0046872">
    <property type="term" value="F:metal ion binding"/>
    <property type="evidence" value="ECO:0007669"/>
    <property type="project" value="UniProtKB-KW"/>
</dbReference>
<evidence type="ECO:0000256" key="4">
    <source>
        <dbReference type="ARBA" id="ARBA00022833"/>
    </source>
</evidence>
<dbReference type="GO" id="GO:0045893">
    <property type="term" value="P:positive regulation of DNA-templated transcription"/>
    <property type="evidence" value="ECO:0007669"/>
    <property type="project" value="InterPro"/>
</dbReference>
<dbReference type="SUPFAM" id="SSF160930">
    <property type="entry name" value="FlhC-like"/>
    <property type="match status" value="1"/>
</dbReference>
<sequence>MTGARAMSKSLIAENQQLQQAMRLIALGARMAVLESETSLSHERLVRLHREITGQSPSKGQLPYSTDWFLAWQPNIHSSLFMNIHERLDKSLALPSTELLIKAWELYREEMVSQGVEPMLSITRAWRLVKFVHSDMLCLTLCTQCGGHFVTHTHEYGPGFKPFVCGLCEPPARAGKSKRAGAIH</sequence>
<keyword evidence="5 9" id="KW-0805">Transcription regulation</keyword>
<organism evidence="10 11">
    <name type="scientific">Ramlibacter humi</name>
    <dbReference type="NCBI Taxonomy" id="2530451"/>
    <lineage>
        <taxon>Bacteria</taxon>
        <taxon>Pseudomonadati</taxon>
        <taxon>Pseudomonadota</taxon>
        <taxon>Betaproteobacteria</taxon>
        <taxon>Burkholderiales</taxon>
        <taxon>Comamonadaceae</taxon>
        <taxon>Ramlibacter</taxon>
    </lineage>
</organism>
<dbReference type="OrthoDB" id="5570801at2"/>
<comment type="subcellular location">
    <subcellularLocation>
        <location evidence="9">Cytoplasm</location>
    </subcellularLocation>
</comment>
<dbReference type="InterPro" id="IPR007944">
    <property type="entry name" value="FlhC"/>
</dbReference>
<evidence type="ECO:0000256" key="9">
    <source>
        <dbReference type="PIRNR" id="PIRNR003159"/>
    </source>
</evidence>
<accession>A0A4Z0C9L3</accession>
<dbReference type="GO" id="GO:1902208">
    <property type="term" value="P:regulation of bacterial-type flagellum assembly"/>
    <property type="evidence" value="ECO:0007669"/>
    <property type="project" value="InterPro"/>
</dbReference>
<dbReference type="Pfam" id="PF05280">
    <property type="entry name" value="FlhC"/>
    <property type="match status" value="1"/>
</dbReference>
<reference evidence="10 11" key="1">
    <citation type="submission" date="2019-03" db="EMBL/GenBank/DDBJ databases">
        <title>Ramlibacter sp. 18x22-1, whole genome shotgun sequence.</title>
        <authorList>
            <person name="Zhang X."/>
            <person name="Feng G."/>
            <person name="Zhu H."/>
        </authorList>
    </citation>
    <scope>NUCLEOTIDE SEQUENCE [LARGE SCALE GENOMIC DNA]</scope>
    <source>
        <strain evidence="10 11">18x22-1</strain>
    </source>
</reference>
<dbReference type="NCBIfam" id="NF009365">
    <property type="entry name" value="PRK12722.1"/>
    <property type="match status" value="1"/>
</dbReference>
<protein>
    <recommendedName>
        <fullName evidence="9">Flagellar transcriptional regulator FlhC</fullName>
    </recommendedName>
</protein>
<comment type="similarity">
    <text evidence="9">Belongs to the FlhC family.</text>
</comment>
<keyword evidence="10" id="KW-0966">Cell projection</keyword>
<dbReference type="PIRSF" id="PIRSF003159">
    <property type="entry name" value="FlhC"/>
    <property type="match status" value="1"/>
</dbReference>
<keyword evidence="4" id="KW-0862">Zinc</keyword>
<dbReference type="AlphaFoldDB" id="A0A4Z0C9L3"/>
<keyword evidence="3 9" id="KW-1005">Bacterial flagellum biogenesis</keyword>
<comment type="function">
    <text evidence="9">Functions in complex with FlhD as a master transcriptional regulator that regulates transcription of several flagellar and non-flagellar operons by binding to their promoter region.</text>
</comment>
<dbReference type="Proteomes" id="UP000297839">
    <property type="component" value="Unassembled WGS sequence"/>
</dbReference>
<dbReference type="EMBL" id="SMLK01000001">
    <property type="protein sequence ID" value="TFZ08356.1"/>
    <property type="molecule type" value="Genomic_DNA"/>
</dbReference>
<keyword evidence="6 9" id="KW-0238">DNA-binding</keyword>
<keyword evidence="10" id="KW-0282">Flagellum</keyword>
<gene>
    <name evidence="10" type="primary">flhC</name>
    <name evidence="10" type="ORF">EZ216_04150</name>
</gene>
<comment type="caution">
    <text evidence="10">The sequence shown here is derived from an EMBL/GenBank/DDBJ whole genome shotgun (WGS) entry which is preliminary data.</text>
</comment>
<evidence type="ECO:0000256" key="8">
    <source>
        <dbReference type="ARBA" id="ARBA00023163"/>
    </source>
</evidence>
<evidence type="ECO:0000256" key="2">
    <source>
        <dbReference type="ARBA" id="ARBA00022723"/>
    </source>
</evidence>
<dbReference type="GO" id="GO:0044781">
    <property type="term" value="P:bacterial-type flagellum organization"/>
    <property type="evidence" value="ECO:0007669"/>
    <property type="project" value="UniProtKB-KW"/>
</dbReference>
<evidence type="ECO:0000256" key="5">
    <source>
        <dbReference type="ARBA" id="ARBA00023015"/>
    </source>
</evidence>
<evidence type="ECO:0000256" key="3">
    <source>
        <dbReference type="ARBA" id="ARBA00022795"/>
    </source>
</evidence>
<keyword evidence="7 9" id="KW-0010">Activator</keyword>
<evidence type="ECO:0000313" key="10">
    <source>
        <dbReference type="EMBL" id="TFZ08356.1"/>
    </source>
</evidence>
<name>A0A4Z0C9L3_9BURK</name>
<evidence type="ECO:0000256" key="6">
    <source>
        <dbReference type="ARBA" id="ARBA00023125"/>
    </source>
</evidence>
<keyword evidence="11" id="KW-1185">Reference proteome</keyword>
<keyword evidence="2" id="KW-0479">Metal-binding</keyword>